<dbReference type="RefSeq" id="WP_066661293.1">
    <property type="nucleotide sequence ID" value="NZ_CP011402.1"/>
</dbReference>
<feature type="signal peptide" evidence="5">
    <location>
        <begin position="1"/>
        <end position="21"/>
    </location>
</feature>
<reference evidence="8" key="1">
    <citation type="submission" date="2016-10" db="EMBL/GenBank/DDBJ databases">
        <authorList>
            <person name="Varghese N."/>
        </authorList>
    </citation>
    <scope>NUCLEOTIDE SEQUENCE [LARGE SCALE GENOMIC DNA]</scope>
    <source>
        <strain evidence="8">DSM 21843</strain>
    </source>
</reference>
<dbReference type="EMBL" id="FOEC01000003">
    <property type="protein sequence ID" value="SEO61682.1"/>
    <property type="molecule type" value="Genomic_DNA"/>
</dbReference>
<keyword evidence="3" id="KW-0862">Zinc</keyword>
<proteinExistence type="predicted"/>
<dbReference type="Gene3D" id="1.10.390.10">
    <property type="entry name" value="Neutral Protease Domain 2"/>
    <property type="match status" value="1"/>
</dbReference>
<keyword evidence="2" id="KW-0378">Hydrolase</keyword>
<dbReference type="Gene3D" id="3.10.170.10">
    <property type="match status" value="1"/>
</dbReference>
<dbReference type="PROSITE" id="PS51257">
    <property type="entry name" value="PROKAR_LIPOPROTEIN"/>
    <property type="match status" value="1"/>
</dbReference>
<dbReference type="KEGG" id="ddt:AAY81_03215"/>
<dbReference type="AlphaFoldDB" id="A0A172RX38"/>
<dbReference type="PANTHER" id="PTHR33794">
    <property type="entry name" value="BACILLOLYSIN"/>
    <property type="match status" value="1"/>
</dbReference>
<dbReference type="PANTHER" id="PTHR33794:SF1">
    <property type="entry name" value="BACILLOLYSIN"/>
    <property type="match status" value="1"/>
</dbReference>
<accession>A0A172RX38</accession>
<dbReference type="STRING" id="79604.AAY81_03215"/>
<dbReference type="Pfam" id="PF02868">
    <property type="entry name" value="Peptidase_M4_C"/>
    <property type="match status" value="1"/>
</dbReference>
<evidence type="ECO:0000313" key="8">
    <source>
        <dbReference type="Proteomes" id="UP000182975"/>
    </source>
</evidence>
<evidence type="ECO:0000256" key="1">
    <source>
        <dbReference type="ARBA" id="ARBA00022670"/>
    </source>
</evidence>
<evidence type="ECO:0000256" key="5">
    <source>
        <dbReference type="SAM" id="SignalP"/>
    </source>
</evidence>
<feature type="chain" id="PRO_5038663888" evidence="5">
    <location>
        <begin position="22"/>
        <end position="692"/>
    </location>
</feature>
<evidence type="ECO:0000256" key="2">
    <source>
        <dbReference type="ARBA" id="ARBA00022801"/>
    </source>
</evidence>
<sequence length="692" mass="73788">MKSIRPFAILVCAIVAACSLAGCNGNAVDSNAALSGDASSSAIPVEYREALSGEGLVSTFIGSNVTDAKVASDEDAEAVVASLVERMGGDDTTNLELVQLIPVENGNSYYIFQQQAGGVMVYGASAKLIVNANHDVVGLVSDILPHAKTPSLEEVAVTQEEAEKAVVDVLAQNGVNDPKAVSEYTVQTIVPISEDAEQTMLAWVVYVNVGSSKGADQSWLASYVNVGGDYMYSVPVSEPNNPEALRAESTEFDFDAYDQKDMTFTVEKDGSPAQVTVPVLVDKQTGAVAFLGDAKRKILCADYAQFNDDGKVASPFEDDDVSLNEMDVAVYENFLRIWDLFAQMSWKGPDGVGSPTLLLMNAVTSTGEPDDNCYYLGARGGWESFAFGRSSNNGLATDIVAHEFVHCLTGTTMTTNLYYNETGAINESMSDILGNLTEMELDGDEGAWVMGEKTSEGGIRDFANPNRCAQPAYRWDVYYIPGVAPATEMNDMGGVHINSSLLNIVSYKLNEAGMTCDEQFTFWLNVALAMVPTTDYAQMAELLPWVLEQTGYGQYADALNRSIADAGYTAQEKPSALPDGAGSVEFAFPNVDAAGQGQVRATFVSTDKVDSDDDSSVWGVPEAETGVVSASLPAGDYYAVVWVGDDPDNADSSVYNSGGWASVDEYGDVSEKGEAIHVEEGQSVTLTSKGLE</sequence>
<name>A0A172RX38_9ACTN</name>
<dbReference type="Proteomes" id="UP000182975">
    <property type="component" value="Unassembled WGS sequence"/>
</dbReference>
<dbReference type="SUPFAM" id="SSF55486">
    <property type="entry name" value="Metalloproteases ('zincins'), catalytic domain"/>
    <property type="match status" value="1"/>
</dbReference>
<evidence type="ECO:0000259" key="6">
    <source>
        <dbReference type="Pfam" id="PF02868"/>
    </source>
</evidence>
<feature type="domain" description="Peptidase M4 C-terminal" evidence="6">
    <location>
        <begin position="418"/>
        <end position="543"/>
    </location>
</feature>
<evidence type="ECO:0000313" key="7">
    <source>
        <dbReference type="EMBL" id="SEO61682.1"/>
    </source>
</evidence>
<evidence type="ECO:0000256" key="4">
    <source>
        <dbReference type="ARBA" id="ARBA00023049"/>
    </source>
</evidence>
<dbReference type="InterPro" id="IPR027268">
    <property type="entry name" value="Peptidase_M4/M1_CTD_sf"/>
</dbReference>
<keyword evidence="8" id="KW-1185">Reference proteome</keyword>
<keyword evidence="5" id="KW-0732">Signal</keyword>
<dbReference type="GO" id="GO:0006508">
    <property type="term" value="P:proteolysis"/>
    <property type="evidence" value="ECO:0007669"/>
    <property type="project" value="UniProtKB-KW"/>
</dbReference>
<organism evidence="7 8">
    <name type="scientific">Denitrobacterium detoxificans</name>
    <dbReference type="NCBI Taxonomy" id="79604"/>
    <lineage>
        <taxon>Bacteria</taxon>
        <taxon>Bacillati</taxon>
        <taxon>Actinomycetota</taxon>
        <taxon>Coriobacteriia</taxon>
        <taxon>Eggerthellales</taxon>
        <taxon>Eggerthellaceae</taxon>
        <taxon>Denitrobacterium</taxon>
    </lineage>
</organism>
<keyword evidence="1 7" id="KW-0645">Protease</keyword>
<dbReference type="GO" id="GO:0004222">
    <property type="term" value="F:metalloendopeptidase activity"/>
    <property type="evidence" value="ECO:0007669"/>
    <property type="project" value="InterPro"/>
</dbReference>
<dbReference type="InterPro" id="IPR050728">
    <property type="entry name" value="Zinc_Metalloprotease_M4"/>
</dbReference>
<gene>
    <name evidence="7" type="ORF">SAMN02910314_00673</name>
</gene>
<protein>
    <submittedName>
        <fullName evidence="7">Zn-dependent metalloprotease</fullName>
    </submittedName>
</protein>
<evidence type="ECO:0000256" key="3">
    <source>
        <dbReference type="ARBA" id="ARBA00022833"/>
    </source>
</evidence>
<keyword evidence="4 7" id="KW-0482">Metalloprotease</keyword>
<dbReference type="InterPro" id="IPR001570">
    <property type="entry name" value="Peptidase_M4_C_domain"/>
</dbReference>